<proteinExistence type="predicted"/>
<reference evidence="2" key="1">
    <citation type="submission" date="2022-11" db="UniProtKB">
        <authorList>
            <consortium name="WormBaseParasite"/>
        </authorList>
    </citation>
    <scope>IDENTIFICATION</scope>
</reference>
<protein>
    <submittedName>
        <fullName evidence="2">Uncharacterized protein</fullName>
    </submittedName>
</protein>
<name>A0A914QVR8_9BILA</name>
<organism evidence="1 2">
    <name type="scientific">Panagrolaimus davidi</name>
    <dbReference type="NCBI Taxonomy" id="227884"/>
    <lineage>
        <taxon>Eukaryota</taxon>
        <taxon>Metazoa</taxon>
        <taxon>Ecdysozoa</taxon>
        <taxon>Nematoda</taxon>
        <taxon>Chromadorea</taxon>
        <taxon>Rhabditida</taxon>
        <taxon>Tylenchina</taxon>
        <taxon>Panagrolaimomorpha</taxon>
        <taxon>Panagrolaimoidea</taxon>
        <taxon>Panagrolaimidae</taxon>
        <taxon>Panagrolaimus</taxon>
    </lineage>
</organism>
<accession>A0A914QVR8</accession>
<evidence type="ECO:0000313" key="1">
    <source>
        <dbReference type="Proteomes" id="UP000887578"/>
    </source>
</evidence>
<dbReference type="AlphaFoldDB" id="A0A914QVR8"/>
<dbReference type="Proteomes" id="UP000887578">
    <property type="component" value="Unplaced"/>
</dbReference>
<dbReference type="WBParaSite" id="PDA_v2.g786.t1">
    <property type="protein sequence ID" value="PDA_v2.g786.t1"/>
    <property type="gene ID" value="PDA_v2.g786"/>
</dbReference>
<evidence type="ECO:0000313" key="2">
    <source>
        <dbReference type="WBParaSite" id="PDA_v2.g786.t1"/>
    </source>
</evidence>
<sequence length="75" mass="8665">MTDYDSIILWIPKIERCPIRKLEIVCGFLSWNEFKILTKDAKVEFLLIEKVVVSHGNMNAIEDICACVPNLNELQ</sequence>
<keyword evidence="1" id="KW-1185">Reference proteome</keyword>